<dbReference type="SUPFAM" id="SSF46785">
    <property type="entry name" value="Winged helix' DNA-binding domain"/>
    <property type="match status" value="1"/>
</dbReference>
<reference evidence="1" key="1">
    <citation type="submission" date="2020-10" db="EMBL/GenBank/DDBJ databases">
        <authorList>
            <person name="Gilroy R."/>
        </authorList>
    </citation>
    <scope>NUCLEOTIDE SEQUENCE</scope>
    <source>
        <strain evidence="1">ChiHjej10B9-9673</strain>
    </source>
</reference>
<dbReference type="InterPro" id="IPR036388">
    <property type="entry name" value="WH-like_DNA-bd_sf"/>
</dbReference>
<dbReference type="EMBL" id="DVJK01000084">
    <property type="protein sequence ID" value="HIS66518.1"/>
    <property type="molecule type" value="Genomic_DNA"/>
</dbReference>
<dbReference type="InterPro" id="IPR036390">
    <property type="entry name" value="WH_DNA-bd_sf"/>
</dbReference>
<accession>A0A9D1JV74</accession>
<sequence>MKPLSERGLIANLAEAHSRNSLLSLTDDGRAAMDYASSLWEGAQSEVRQHMGEERMSELLQLLSELEEFTAR</sequence>
<evidence type="ECO:0008006" key="3">
    <source>
        <dbReference type="Google" id="ProtNLM"/>
    </source>
</evidence>
<proteinExistence type="predicted"/>
<reference evidence="1" key="2">
    <citation type="journal article" date="2021" name="PeerJ">
        <title>Extensive microbial diversity within the chicken gut microbiome revealed by metagenomics and culture.</title>
        <authorList>
            <person name="Gilroy R."/>
            <person name="Ravi A."/>
            <person name="Getino M."/>
            <person name="Pursley I."/>
            <person name="Horton D.L."/>
            <person name="Alikhan N.F."/>
            <person name="Baker D."/>
            <person name="Gharbi K."/>
            <person name="Hall N."/>
            <person name="Watson M."/>
            <person name="Adriaenssens E.M."/>
            <person name="Foster-Nyarko E."/>
            <person name="Jarju S."/>
            <person name="Secka A."/>
            <person name="Antonio M."/>
            <person name="Oren A."/>
            <person name="Chaudhuri R.R."/>
            <person name="La Ragione R."/>
            <person name="Hildebrand F."/>
            <person name="Pallen M.J."/>
        </authorList>
    </citation>
    <scope>NUCLEOTIDE SEQUENCE</scope>
    <source>
        <strain evidence="1">ChiHjej10B9-9673</strain>
    </source>
</reference>
<name>A0A9D1JV74_9FIRM</name>
<dbReference type="Gene3D" id="1.10.10.10">
    <property type="entry name" value="Winged helix-like DNA-binding domain superfamily/Winged helix DNA-binding domain"/>
    <property type="match status" value="1"/>
</dbReference>
<evidence type="ECO:0000313" key="1">
    <source>
        <dbReference type="EMBL" id="HIS66518.1"/>
    </source>
</evidence>
<dbReference type="AlphaFoldDB" id="A0A9D1JV74"/>
<comment type="caution">
    <text evidence="1">The sequence shown here is derived from an EMBL/GenBank/DDBJ whole genome shotgun (WGS) entry which is preliminary data.</text>
</comment>
<organism evidence="1 2">
    <name type="scientific">Candidatus Scatomorpha merdipullorum</name>
    <dbReference type="NCBI Taxonomy" id="2840927"/>
    <lineage>
        <taxon>Bacteria</taxon>
        <taxon>Bacillati</taxon>
        <taxon>Bacillota</taxon>
        <taxon>Clostridia</taxon>
        <taxon>Eubacteriales</taxon>
        <taxon>Candidatus Scatomorpha</taxon>
    </lineage>
</organism>
<protein>
    <recommendedName>
        <fullName evidence="3">HTH marR-type domain-containing protein</fullName>
    </recommendedName>
</protein>
<gene>
    <name evidence="1" type="ORF">IAC18_03030</name>
</gene>
<dbReference type="Proteomes" id="UP000824001">
    <property type="component" value="Unassembled WGS sequence"/>
</dbReference>
<evidence type="ECO:0000313" key="2">
    <source>
        <dbReference type="Proteomes" id="UP000824001"/>
    </source>
</evidence>